<comment type="caution">
    <text evidence="2">The sequence shown here is derived from an EMBL/GenBank/DDBJ whole genome shotgun (WGS) entry which is preliminary data.</text>
</comment>
<evidence type="ECO:0000256" key="1">
    <source>
        <dbReference type="SAM" id="MobiDB-lite"/>
    </source>
</evidence>
<dbReference type="RefSeq" id="WP_136353059.1">
    <property type="nucleotide sequence ID" value="NZ_CP046266.1"/>
</dbReference>
<organism evidence="2 3">
    <name type="scientific">Metabacillus sediminilitoris</name>
    <dbReference type="NCBI Taxonomy" id="2567941"/>
    <lineage>
        <taxon>Bacteria</taxon>
        <taxon>Bacillati</taxon>
        <taxon>Bacillota</taxon>
        <taxon>Bacilli</taxon>
        <taxon>Bacillales</taxon>
        <taxon>Bacillaceae</taxon>
        <taxon>Metabacillus</taxon>
    </lineage>
</organism>
<name>A0A4S4BZ50_9BACI</name>
<sequence length="59" mass="6771">MTEKQVIKESRPLVLAHQAIRFETSQSWNKGHGPVSGDPGKSDGDYYKHDPYDPKKTKW</sequence>
<gene>
    <name evidence="2" type="ORF">E6W99_09085</name>
</gene>
<keyword evidence="3" id="KW-1185">Reference proteome</keyword>
<dbReference type="EMBL" id="SSNT01000006">
    <property type="protein sequence ID" value="THF80545.1"/>
    <property type="molecule type" value="Genomic_DNA"/>
</dbReference>
<evidence type="ECO:0000313" key="3">
    <source>
        <dbReference type="Proteomes" id="UP000310334"/>
    </source>
</evidence>
<dbReference type="AlphaFoldDB" id="A0A4S4BZ50"/>
<feature type="compositionally biased region" description="Basic and acidic residues" evidence="1">
    <location>
        <begin position="40"/>
        <end position="59"/>
    </location>
</feature>
<reference evidence="2 3" key="1">
    <citation type="submission" date="2019-04" db="EMBL/GenBank/DDBJ databases">
        <title>Bacillus sediminilitoris sp. nov., isolated from a tidal flat sediment on the East China Sea.</title>
        <authorList>
            <person name="Wei Y."/>
            <person name="Mao H."/>
            <person name="Fang J."/>
        </authorList>
    </citation>
    <scope>NUCLEOTIDE SEQUENCE [LARGE SCALE GENOMIC DNA]</scope>
    <source>
        <strain evidence="2 3">DSL-17</strain>
    </source>
</reference>
<feature type="region of interest" description="Disordered" evidence="1">
    <location>
        <begin position="23"/>
        <end position="59"/>
    </location>
</feature>
<protein>
    <submittedName>
        <fullName evidence="2">Uncharacterized protein</fullName>
    </submittedName>
</protein>
<dbReference type="Proteomes" id="UP000310334">
    <property type="component" value="Unassembled WGS sequence"/>
</dbReference>
<dbReference type="OrthoDB" id="2627000at2"/>
<proteinExistence type="predicted"/>
<accession>A0A4S4BZ50</accession>
<evidence type="ECO:0000313" key="2">
    <source>
        <dbReference type="EMBL" id="THF80545.1"/>
    </source>
</evidence>